<keyword evidence="2 5" id="KW-0378">Hydrolase</keyword>
<dbReference type="InterPro" id="IPR029132">
    <property type="entry name" value="CBAH/NAAA_C"/>
</dbReference>
<evidence type="ECO:0000313" key="6">
    <source>
        <dbReference type="EMBL" id="RJG50508.1"/>
    </source>
</evidence>
<evidence type="ECO:0000313" key="5">
    <source>
        <dbReference type="EMBL" id="RJG50502.1"/>
    </source>
</evidence>
<keyword evidence="7" id="KW-1185">Reference proteome</keyword>
<dbReference type="RefSeq" id="WP_119909304.1">
    <property type="nucleotide sequence ID" value="NZ_QZCH01000002.1"/>
</dbReference>
<dbReference type="PANTHER" id="PTHR35527">
    <property type="entry name" value="CHOLOYLGLYCINE HYDROLASE"/>
    <property type="match status" value="1"/>
</dbReference>
<dbReference type="InterPro" id="IPR052193">
    <property type="entry name" value="Peptidase_C59"/>
</dbReference>
<dbReference type="GO" id="GO:0016787">
    <property type="term" value="F:hydrolase activity"/>
    <property type="evidence" value="ECO:0007669"/>
    <property type="project" value="UniProtKB-KW"/>
</dbReference>
<dbReference type="EMBL" id="QZCH01000002">
    <property type="protein sequence ID" value="RJG50508.1"/>
    <property type="molecule type" value="Genomic_DNA"/>
</dbReference>
<gene>
    <name evidence="5" type="ORF">D1Z90_03205</name>
    <name evidence="6" type="ORF">D1Z90_03235</name>
</gene>
<evidence type="ECO:0000256" key="3">
    <source>
        <dbReference type="SAM" id="SignalP"/>
    </source>
</evidence>
<name>A0A418YIR6_9GAMM</name>
<dbReference type="Proteomes" id="UP000283255">
    <property type="component" value="Unassembled WGS sequence"/>
</dbReference>
<accession>A0A418YIR6</accession>
<feature type="chain" id="PRO_5033420301" evidence="3">
    <location>
        <begin position="30"/>
        <end position="338"/>
    </location>
</feature>
<dbReference type="PANTHER" id="PTHR35527:SF2">
    <property type="entry name" value="HYDROLASE"/>
    <property type="match status" value="1"/>
</dbReference>
<dbReference type="InterPro" id="IPR029055">
    <property type="entry name" value="Ntn_hydrolases_N"/>
</dbReference>
<dbReference type="EMBL" id="QZCH01000002">
    <property type="protein sequence ID" value="RJG50502.1"/>
    <property type="molecule type" value="Genomic_DNA"/>
</dbReference>
<keyword evidence="3" id="KW-0732">Signal</keyword>
<dbReference type="OrthoDB" id="9794717at2"/>
<dbReference type="Gene3D" id="3.60.60.10">
    <property type="entry name" value="Penicillin V Acylase, Chain A"/>
    <property type="match status" value="1"/>
</dbReference>
<evidence type="ECO:0000313" key="7">
    <source>
        <dbReference type="Proteomes" id="UP000283255"/>
    </source>
</evidence>
<feature type="domain" description="Choloylglycine hydrolase/NAAA C-terminal" evidence="4">
    <location>
        <begin position="30"/>
        <end position="223"/>
    </location>
</feature>
<proteinExistence type="inferred from homology"/>
<comment type="similarity">
    <text evidence="1">Belongs to the peptidase C59 family.</text>
</comment>
<dbReference type="SUPFAM" id="SSF56235">
    <property type="entry name" value="N-terminal nucleophile aminohydrolases (Ntn hydrolases)"/>
    <property type="match status" value="1"/>
</dbReference>
<evidence type="ECO:0000259" key="4">
    <source>
        <dbReference type="Pfam" id="PF02275"/>
    </source>
</evidence>
<sequence length="338" mass="36931">MNTFNTTKTAIAFVIAAAASAGTFGIANACTSAIYNNADVSMTVRTMDWFGQDKAQMVGKGKGMTNTYSDSDEAVTTQSKYASLQIKSFNPGLVAEAINEKGLVARILYLGKDYTEFPEGKAGVPDVAAGEVPRYIVDNFSTTNEAIAALQSIDVIDQEICNLPGHANECISAPVHYQITDASGNSAVIEYVKGEQKIYQGTYETAPGVQFMSNDPEFSTHLIMDQEQTEPNASIRSYDRRLRAKEIVEDMHSRNVTDPAQAALSIKAVGANVFSGYDRLDPYVDSVFPTLWTIYTDQANKSVVLDRADTWEIEHYDFTMFDTNAPAETVLGQNPNVK</sequence>
<evidence type="ECO:0000256" key="1">
    <source>
        <dbReference type="ARBA" id="ARBA00006625"/>
    </source>
</evidence>
<reference evidence="5 7" key="2">
    <citation type="submission" date="2019-01" db="EMBL/GenBank/DDBJ databases">
        <title>Motilimonas pumilus sp. nov., isolated from the gut of sea cucumber (Apostichopus japonicus).</title>
        <authorList>
            <person name="Wang F.-Q."/>
            <person name="Ren L.-H."/>
            <person name="Lin Y.-W."/>
            <person name="Sun G.-H."/>
            <person name="Du Z.-J."/>
            <person name="Zhao J.-X."/>
            <person name="Liu X.-J."/>
            <person name="Liu L.-J."/>
        </authorList>
    </citation>
    <scope>NUCLEOTIDE SEQUENCE [LARGE SCALE GENOMIC DNA]</scope>
    <source>
        <strain evidence="5 7">PLHSC7-2</strain>
    </source>
</reference>
<evidence type="ECO:0000256" key="2">
    <source>
        <dbReference type="ARBA" id="ARBA00022801"/>
    </source>
</evidence>
<protein>
    <submittedName>
        <fullName evidence="5">Linear amide C-N hydrolase</fullName>
    </submittedName>
</protein>
<organism evidence="5 7">
    <name type="scientific">Motilimonas pumila</name>
    <dbReference type="NCBI Taxonomy" id="2303987"/>
    <lineage>
        <taxon>Bacteria</taxon>
        <taxon>Pseudomonadati</taxon>
        <taxon>Pseudomonadota</taxon>
        <taxon>Gammaproteobacteria</taxon>
        <taxon>Alteromonadales</taxon>
        <taxon>Alteromonadales genera incertae sedis</taxon>
        <taxon>Motilimonas</taxon>
    </lineage>
</organism>
<feature type="signal peptide" evidence="3">
    <location>
        <begin position="1"/>
        <end position="29"/>
    </location>
</feature>
<dbReference type="AlphaFoldDB" id="A0A418YIR6"/>
<comment type="caution">
    <text evidence="5">The sequence shown here is derived from an EMBL/GenBank/DDBJ whole genome shotgun (WGS) entry which is preliminary data.</text>
</comment>
<reference evidence="5 7" key="1">
    <citation type="submission" date="2018-09" db="EMBL/GenBank/DDBJ databases">
        <authorList>
            <person name="Wang F."/>
        </authorList>
    </citation>
    <scope>NUCLEOTIDE SEQUENCE [LARGE SCALE GENOMIC DNA]</scope>
    <source>
        <strain evidence="5 7">PLHSC7-2</strain>
    </source>
</reference>
<dbReference type="Pfam" id="PF02275">
    <property type="entry name" value="CBAH"/>
    <property type="match status" value="1"/>
</dbReference>